<organism evidence="1 2">
    <name type="scientific">Flavobacterium aureirubrum</name>
    <dbReference type="NCBI Taxonomy" id="3133147"/>
    <lineage>
        <taxon>Bacteria</taxon>
        <taxon>Pseudomonadati</taxon>
        <taxon>Bacteroidota</taxon>
        <taxon>Flavobacteriia</taxon>
        <taxon>Flavobacteriales</taxon>
        <taxon>Flavobacteriaceae</taxon>
        <taxon>Flavobacterium</taxon>
    </lineage>
</organism>
<name>A0ABU9N520_9FLAO</name>
<keyword evidence="2" id="KW-1185">Reference proteome</keyword>
<proteinExistence type="predicted"/>
<sequence>MKLKRIYILFVVLFGSIVGTNGQNVSLYNQFNGRYDFTFIGNTLNIQPNGANDACILLSSSDAVLNLNPNDVIISAYLYWAGSGTGDFEVKLNGVAITSERNFAAIQSSNGNPFFSAFADVTALLQTSGNGQYTFSDLDVTPFLNPFTYCNNGTNFAGWAIVIVFENATLPLNQLNIYDGLEPLSTAQVGIQDQLIINLGNLNVLDNSGAKLGFVAWEGDANIANQESLLINGNIIDNPPLNPGNNAFNGTNSITGSNSLFNMDLDVYEIQNYVSIGNNSVEVKMTTAQDFVLINTIVSKLNSQLPDATVVINSIEQECDSRLLIVNYSVSNINATNPLPPGTPISIYINDVFVAYDETTLPIEIGETVNLQTSFIVPNEFPIEFNIQIVVDDTGNGTGIVPELVENNNTFSTVVTLWVSPTFTSLENLIACNEGFTSGTFDFSTYEDAVKTNPNDNVRFYETIENAQNEVNPILNTANFVATSTPKEIFVRIGNENCFATTSFLLTTRNCPPTVYNFISANNDAVNDTFTIDGLYDIFLNFKIEIYNRWGRLIWTGNQTTPKWDGLVKNSIGNEKAPDGTYFYLLFLNDVDYPEPLQGYIYLNH</sequence>
<evidence type="ECO:0000313" key="2">
    <source>
        <dbReference type="Proteomes" id="UP001460072"/>
    </source>
</evidence>
<dbReference type="NCBIfam" id="TIGR04131">
    <property type="entry name" value="Bac_Flav_CTERM"/>
    <property type="match status" value="1"/>
</dbReference>
<dbReference type="RefSeq" id="WP_342696010.1">
    <property type="nucleotide sequence ID" value="NZ_JBCGDO010000010.1"/>
</dbReference>
<comment type="caution">
    <text evidence="1">The sequence shown here is derived from an EMBL/GenBank/DDBJ whole genome shotgun (WGS) entry which is preliminary data.</text>
</comment>
<reference evidence="1 2" key="1">
    <citation type="submission" date="2024-03" db="EMBL/GenBank/DDBJ databases">
        <title>Two novel species of the genus Flavobacterium exhibiting potentially degradation of complex polysaccharides.</title>
        <authorList>
            <person name="Lian X."/>
        </authorList>
    </citation>
    <scope>NUCLEOTIDE SEQUENCE [LARGE SCALE GENOMIC DNA]</scope>
    <source>
        <strain evidence="2">j3</strain>
    </source>
</reference>
<gene>
    <name evidence="1" type="ORF">WFZ85_09250</name>
</gene>
<dbReference type="Pfam" id="PF13585">
    <property type="entry name" value="CHU_C"/>
    <property type="match status" value="1"/>
</dbReference>
<dbReference type="EMBL" id="JBCGDO010000010">
    <property type="protein sequence ID" value="MEM0542805.1"/>
    <property type="molecule type" value="Genomic_DNA"/>
</dbReference>
<dbReference type="InterPro" id="IPR026341">
    <property type="entry name" value="T9SS_type_B"/>
</dbReference>
<dbReference type="Proteomes" id="UP001460072">
    <property type="component" value="Unassembled WGS sequence"/>
</dbReference>
<protein>
    <submittedName>
        <fullName evidence="1">Gliding motility-associated C-terminal domain-containing protein</fullName>
    </submittedName>
</protein>
<evidence type="ECO:0000313" key="1">
    <source>
        <dbReference type="EMBL" id="MEM0542805.1"/>
    </source>
</evidence>
<accession>A0ABU9N520</accession>